<name>B9Y4V5_9FIRM</name>
<sequence length="46" mass="5330">MSPSAQGSFPPGSFKLSENTRLHPADHQKYSFIIFTWIIKINYNME</sequence>
<comment type="caution">
    <text evidence="1">The sequence shown here is derived from an EMBL/GenBank/DDBJ whole genome shotgun (WGS) entry which is preliminary data.</text>
</comment>
<reference evidence="1 2" key="1">
    <citation type="submission" date="2008-12" db="EMBL/GenBank/DDBJ databases">
        <authorList>
            <person name="Fulton L."/>
            <person name="Clifton S."/>
            <person name="Fulton B."/>
            <person name="Xu J."/>
            <person name="Minx P."/>
            <person name="Pepin K.H."/>
            <person name="Johnson M."/>
            <person name="Bhonagiri V."/>
            <person name="Nash W.E."/>
            <person name="Mardis E.R."/>
            <person name="Wilson R.K."/>
        </authorList>
    </citation>
    <scope>NUCLEOTIDE SEQUENCE [LARGE SCALE GENOMIC DNA]</scope>
    <source>
        <strain evidence="1 2">DSM 12042</strain>
    </source>
</reference>
<dbReference type="STRING" id="545696.HOLDEFILI_00836"/>
<organism evidence="1 2">
    <name type="scientific">Holdemania filiformis DSM 12042</name>
    <dbReference type="NCBI Taxonomy" id="545696"/>
    <lineage>
        <taxon>Bacteria</taxon>
        <taxon>Bacillati</taxon>
        <taxon>Bacillota</taxon>
        <taxon>Erysipelotrichia</taxon>
        <taxon>Erysipelotrichales</taxon>
        <taxon>Erysipelotrichaceae</taxon>
        <taxon>Holdemania</taxon>
    </lineage>
</organism>
<dbReference type="EMBL" id="ACCF01000054">
    <property type="protein sequence ID" value="EEF68868.1"/>
    <property type="molecule type" value="Genomic_DNA"/>
</dbReference>
<dbReference type="HOGENOM" id="CLU_3184578_0_0_9"/>
<dbReference type="Proteomes" id="UP000005950">
    <property type="component" value="Unassembled WGS sequence"/>
</dbReference>
<dbReference type="AlphaFoldDB" id="B9Y4V5"/>
<accession>B9Y4V5</accession>
<reference evidence="1 2" key="2">
    <citation type="submission" date="2009-02" db="EMBL/GenBank/DDBJ databases">
        <title>Draft genome sequence of Holdemania filiformis DSM 12042.</title>
        <authorList>
            <person name="Sudarsanam P."/>
            <person name="Ley R."/>
            <person name="Guruge J."/>
            <person name="Turnbaugh P.J."/>
            <person name="Mahowald M."/>
            <person name="Liep D."/>
            <person name="Gordon J."/>
        </authorList>
    </citation>
    <scope>NUCLEOTIDE SEQUENCE [LARGE SCALE GENOMIC DNA]</scope>
    <source>
        <strain evidence="1 2">DSM 12042</strain>
    </source>
</reference>
<evidence type="ECO:0000313" key="2">
    <source>
        <dbReference type="Proteomes" id="UP000005950"/>
    </source>
</evidence>
<protein>
    <submittedName>
        <fullName evidence="1">Uncharacterized protein</fullName>
    </submittedName>
</protein>
<evidence type="ECO:0000313" key="1">
    <source>
        <dbReference type="EMBL" id="EEF68868.1"/>
    </source>
</evidence>
<proteinExistence type="predicted"/>
<gene>
    <name evidence="1" type="ORF">HOLDEFILI_00836</name>
</gene>